<proteinExistence type="predicted"/>
<gene>
    <name evidence="3" type="ORF">FSB_LOCUS45128</name>
</gene>
<sequence>MDGNGDDDRGEGKDTVSLKELLEGLKDSMGFAGAASRYLGFRSMMTLLGPMLWGTFLADIVISNAQTDYTRILRAIYGFAQGGQLAAINLESRAALLATKQILSFKCSELIMLESCEQFMLFHRASQISYYICAASLKLPNGCIHINFDFSKRVFDPLLHCCKACIGNLSVTAVISSAVLLIAFGNLLRKLLQVGSLDNSLLKISHLLFTDDTLIFSDDNPDHIFHIRLLFTWFEAISGLKINLCKSKMVPVGCVPDLENLAGIMGCKTAQLPMNYLGLPLGAKFKSKAIWDPILEKMERKLAGWKRMYLSKGGRLTLIKSTLSSLPTYFLSLFPIPVAVASRIDKIQRDFLWGGMGEGKKFHLVNWAQVCQPIHLGGLGIRYLQIFNKALLGKWLWRFGNEREALWRLVIVAKYGEQHGGWSSGELLGSQRGQFMEKY</sequence>
<evidence type="ECO:0000313" key="3">
    <source>
        <dbReference type="EMBL" id="SPD17246.1"/>
    </source>
</evidence>
<keyword evidence="1" id="KW-0812">Transmembrane</keyword>
<dbReference type="PANTHER" id="PTHR33116">
    <property type="entry name" value="REVERSE TRANSCRIPTASE ZINC-BINDING DOMAIN-CONTAINING PROTEIN-RELATED-RELATED"/>
    <property type="match status" value="1"/>
</dbReference>
<keyword evidence="1" id="KW-0472">Membrane</keyword>
<keyword evidence="1" id="KW-1133">Transmembrane helix</keyword>
<organism evidence="3">
    <name type="scientific">Fagus sylvatica</name>
    <name type="common">Beechnut</name>
    <dbReference type="NCBI Taxonomy" id="28930"/>
    <lineage>
        <taxon>Eukaryota</taxon>
        <taxon>Viridiplantae</taxon>
        <taxon>Streptophyta</taxon>
        <taxon>Embryophyta</taxon>
        <taxon>Tracheophyta</taxon>
        <taxon>Spermatophyta</taxon>
        <taxon>Magnoliopsida</taxon>
        <taxon>eudicotyledons</taxon>
        <taxon>Gunneridae</taxon>
        <taxon>Pentapetalae</taxon>
        <taxon>rosids</taxon>
        <taxon>fabids</taxon>
        <taxon>Fagales</taxon>
        <taxon>Fagaceae</taxon>
        <taxon>Fagus</taxon>
    </lineage>
</organism>
<dbReference type="InterPro" id="IPR000477">
    <property type="entry name" value="RT_dom"/>
</dbReference>
<evidence type="ECO:0000256" key="1">
    <source>
        <dbReference type="SAM" id="Phobius"/>
    </source>
</evidence>
<accession>A0A2N9HT73</accession>
<protein>
    <recommendedName>
        <fullName evidence="2">Reverse transcriptase domain-containing protein</fullName>
    </recommendedName>
</protein>
<evidence type="ECO:0000259" key="2">
    <source>
        <dbReference type="Pfam" id="PF00078"/>
    </source>
</evidence>
<dbReference type="AlphaFoldDB" id="A0A2N9HT73"/>
<dbReference type="EMBL" id="OIVN01004423">
    <property type="protein sequence ID" value="SPD17246.1"/>
    <property type="molecule type" value="Genomic_DNA"/>
</dbReference>
<name>A0A2N9HT73_FAGSY</name>
<dbReference type="Pfam" id="PF00078">
    <property type="entry name" value="RVT_1"/>
    <property type="match status" value="1"/>
</dbReference>
<feature type="transmembrane region" description="Helical" evidence="1">
    <location>
        <begin position="169"/>
        <end position="188"/>
    </location>
</feature>
<feature type="domain" description="Reverse transcriptase" evidence="2">
    <location>
        <begin position="174"/>
        <end position="280"/>
    </location>
</feature>
<dbReference type="PANTHER" id="PTHR33116:SF78">
    <property type="entry name" value="OS12G0587133 PROTEIN"/>
    <property type="match status" value="1"/>
</dbReference>
<reference evidence="3" key="1">
    <citation type="submission" date="2018-02" db="EMBL/GenBank/DDBJ databases">
        <authorList>
            <person name="Cohen D.B."/>
            <person name="Kent A.D."/>
        </authorList>
    </citation>
    <scope>NUCLEOTIDE SEQUENCE</scope>
</reference>